<dbReference type="OrthoDB" id="10554810at2759"/>
<reference evidence="4" key="2">
    <citation type="submission" date="2015-01" db="EMBL/GenBank/DDBJ databases">
        <title>Evolutionary Origins and Diversification of the Mycorrhizal Mutualists.</title>
        <authorList>
            <consortium name="DOE Joint Genome Institute"/>
            <consortium name="Mycorrhizal Genomics Consortium"/>
            <person name="Kohler A."/>
            <person name="Kuo A."/>
            <person name="Nagy L.G."/>
            <person name="Floudas D."/>
            <person name="Copeland A."/>
            <person name="Barry K.W."/>
            <person name="Cichocki N."/>
            <person name="Veneault-Fourrey C."/>
            <person name="LaButti K."/>
            <person name="Lindquist E.A."/>
            <person name="Lipzen A."/>
            <person name="Lundell T."/>
            <person name="Morin E."/>
            <person name="Murat C."/>
            <person name="Riley R."/>
            <person name="Ohm R."/>
            <person name="Sun H."/>
            <person name="Tunlid A."/>
            <person name="Henrissat B."/>
            <person name="Grigoriev I.V."/>
            <person name="Hibbett D.S."/>
            <person name="Martin F."/>
        </authorList>
    </citation>
    <scope>NUCLEOTIDE SEQUENCE [LARGE SCALE GENOMIC DNA]</scope>
    <source>
        <strain evidence="4">MUT 4182</strain>
    </source>
</reference>
<evidence type="ECO:0000256" key="2">
    <source>
        <dbReference type="SAM" id="Phobius"/>
    </source>
</evidence>
<feature type="compositionally biased region" description="Polar residues" evidence="1">
    <location>
        <begin position="38"/>
        <end position="66"/>
    </location>
</feature>
<feature type="region of interest" description="Disordered" evidence="1">
    <location>
        <begin position="35"/>
        <end position="66"/>
    </location>
</feature>
<keyword evidence="2" id="KW-0812">Transmembrane</keyword>
<evidence type="ECO:0000313" key="4">
    <source>
        <dbReference type="Proteomes" id="UP000054248"/>
    </source>
</evidence>
<sequence length="302" mass="32405">MDALAELQALLEAANQKLARCTCGAFSHVSAFSLPDGSPSSSDNNTETISSLVPPNPTQDRPTPSTGLMALPVPDPMTSAPPPIQAFLLAPSPWNLSGPPPLSSVLLHPAPVSDGDVNSTVFDVCPISWPLNIPPPMVDSQTDFYGWTEAGSNVPGVPETARAAPGGRSFYPTMIPRPNAGGGVQGKHYFPKTLDDIIDAGEEGFGAAHIRWAAASMRLAVRDGDRLLQLQQGEKFRGPNFAFLTLFHSAAIICTWFAYSTGMSLAVKSVAFWYLTCKLTVVIYCEGLYLDWECYATARTTW</sequence>
<name>A0A0C3QDD9_9AGAM</name>
<feature type="transmembrane region" description="Helical" evidence="2">
    <location>
        <begin position="241"/>
        <end position="259"/>
    </location>
</feature>
<evidence type="ECO:0000313" key="3">
    <source>
        <dbReference type="EMBL" id="KIO22774.1"/>
    </source>
</evidence>
<evidence type="ECO:0000256" key="1">
    <source>
        <dbReference type="SAM" id="MobiDB-lite"/>
    </source>
</evidence>
<protein>
    <submittedName>
        <fullName evidence="3">Uncharacterized protein</fullName>
    </submittedName>
</protein>
<reference evidence="3 4" key="1">
    <citation type="submission" date="2014-04" db="EMBL/GenBank/DDBJ databases">
        <authorList>
            <consortium name="DOE Joint Genome Institute"/>
            <person name="Kuo A."/>
            <person name="Girlanda M."/>
            <person name="Perotto S."/>
            <person name="Kohler A."/>
            <person name="Nagy L.G."/>
            <person name="Floudas D."/>
            <person name="Copeland A."/>
            <person name="Barry K.W."/>
            <person name="Cichocki N."/>
            <person name="Veneault-Fourrey C."/>
            <person name="LaButti K."/>
            <person name="Lindquist E.A."/>
            <person name="Lipzen A."/>
            <person name="Lundell T."/>
            <person name="Morin E."/>
            <person name="Murat C."/>
            <person name="Sun H."/>
            <person name="Tunlid A."/>
            <person name="Henrissat B."/>
            <person name="Grigoriev I.V."/>
            <person name="Hibbett D.S."/>
            <person name="Martin F."/>
            <person name="Nordberg H.P."/>
            <person name="Cantor M.N."/>
            <person name="Hua S.X."/>
        </authorList>
    </citation>
    <scope>NUCLEOTIDE SEQUENCE [LARGE SCALE GENOMIC DNA]</scope>
    <source>
        <strain evidence="3 4">MUT 4182</strain>
    </source>
</reference>
<keyword evidence="2" id="KW-1133">Transmembrane helix</keyword>
<accession>A0A0C3QDD9</accession>
<organism evidence="3 4">
    <name type="scientific">Tulasnella calospora MUT 4182</name>
    <dbReference type="NCBI Taxonomy" id="1051891"/>
    <lineage>
        <taxon>Eukaryota</taxon>
        <taxon>Fungi</taxon>
        <taxon>Dikarya</taxon>
        <taxon>Basidiomycota</taxon>
        <taxon>Agaricomycotina</taxon>
        <taxon>Agaricomycetes</taxon>
        <taxon>Cantharellales</taxon>
        <taxon>Tulasnellaceae</taxon>
        <taxon>Tulasnella</taxon>
    </lineage>
</organism>
<proteinExistence type="predicted"/>
<keyword evidence="2" id="KW-0472">Membrane</keyword>
<gene>
    <name evidence="3" type="ORF">M407DRAFT_216020</name>
</gene>
<dbReference type="Proteomes" id="UP000054248">
    <property type="component" value="Unassembled WGS sequence"/>
</dbReference>
<keyword evidence="4" id="KW-1185">Reference proteome</keyword>
<dbReference type="HOGENOM" id="CLU_921945_0_0_1"/>
<dbReference type="AlphaFoldDB" id="A0A0C3QDD9"/>
<dbReference type="EMBL" id="KN823101">
    <property type="protein sequence ID" value="KIO22774.1"/>
    <property type="molecule type" value="Genomic_DNA"/>
</dbReference>
<feature type="transmembrane region" description="Helical" evidence="2">
    <location>
        <begin position="271"/>
        <end position="290"/>
    </location>
</feature>